<dbReference type="InterPro" id="IPR029032">
    <property type="entry name" value="AhpD-like"/>
</dbReference>
<dbReference type="PANTHER" id="PTHR35446">
    <property type="entry name" value="SI:CH211-175M2.5"/>
    <property type="match status" value="1"/>
</dbReference>
<name>A0A4S3JYX8_9GAMM</name>
<keyword evidence="2" id="KW-1185">Reference proteome</keyword>
<accession>A0A4S3JYX8</accession>
<dbReference type="Proteomes" id="UP000295341">
    <property type="component" value="Unassembled WGS sequence"/>
</dbReference>
<dbReference type="AlphaFoldDB" id="A0A4S3JYX8"/>
<gene>
    <name evidence="1" type="ORF">DFR24_0761</name>
</gene>
<dbReference type="RefSeq" id="WP_162851023.1">
    <property type="nucleotide sequence ID" value="NZ_MWIN01000039.1"/>
</dbReference>
<evidence type="ECO:0008006" key="3">
    <source>
        <dbReference type="Google" id="ProtNLM"/>
    </source>
</evidence>
<comment type="caution">
    <text evidence="1">The sequence shown here is derived from an EMBL/GenBank/DDBJ whole genome shotgun (WGS) entry which is preliminary data.</text>
</comment>
<evidence type="ECO:0000313" key="2">
    <source>
        <dbReference type="Proteomes" id="UP000295341"/>
    </source>
</evidence>
<organism evidence="1 2">
    <name type="scientific">Panacagrimonas perspica</name>
    <dbReference type="NCBI Taxonomy" id="381431"/>
    <lineage>
        <taxon>Bacteria</taxon>
        <taxon>Pseudomonadati</taxon>
        <taxon>Pseudomonadota</taxon>
        <taxon>Gammaproteobacteria</taxon>
        <taxon>Nevskiales</taxon>
        <taxon>Nevskiaceae</taxon>
        <taxon>Panacagrimonas</taxon>
    </lineage>
</organism>
<dbReference type="PANTHER" id="PTHR35446:SF2">
    <property type="entry name" value="CARBOXYMUCONOLACTONE DECARBOXYLASE-LIKE DOMAIN-CONTAINING PROTEIN"/>
    <property type="match status" value="1"/>
</dbReference>
<dbReference type="Gene3D" id="1.20.1290.10">
    <property type="entry name" value="AhpD-like"/>
    <property type="match status" value="1"/>
</dbReference>
<sequence length="191" mass="21566">MLVGTVAHKDLTPYMRNIADDLYPKVDPAFLPHFQEYMGLLGNIPKHCETFFPYYFSIWFDNKLGPRITELARLAIAQGTQCQLCQAVRYTPEVGEQDITAIPGVDSKTLNDKERAVVRFATAFGNNHHEINEGHFVELKKHFTDEQITELLMWSAMALGLGRILKVTQLVSETCPLPEPSAVEWTKSKAA</sequence>
<dbReference type="SUPFAM" id="SSF69118">
    <property type="entry name" value="AhpD-like"/>
    <property type="match status" value="1"/>
</dbReference>
<protein>
    <recommendedName>
        <fullName evidence="3">Alkylhydroperoxidase family enzyme</fullName>
    </recommendedName>
</protein>
<reference evidence="1 2" key="1">
    <citation type="submission" date="2019-03" db="EMBL/GenBank/DDBJ databases">
        <title>Genomic Encyclopedia of Type Strains, Phase IV (KMG-IV): sequencing the most valuable type-strain genomes for metagenomic binning, comparative biology and taxonomic classification.</title>
        <authorList>
            <person name="Goeker M."/>
        </authorList>
    </citation>
    <scope>NUCLEOTIDE SEQUENCE [LARGE SCALE GENOMIC DNA]</scope>
    <source>
        <strain evidence="1 2">DSM 26377</strain>
    </source>
</reference>
<evidence type="ECO:0000313" key="1">
    <source>
        <dbReference type="EMBL" id="TDU31393.1"/>
    </source>
</evidence>
<proteinExistence type="predicted"/>
<dbReference type="EMBL" id="SOBT01000008">
    <property type="protein sequence ID" value="TDU31393.1"/>
    <property type="molecule type" value="Genomic_DNA"/>
</dbReference>